<evidence type="ECO:0000256" key="1">
    <source>
        <dbReference type="ARBA" id="ARBA00008520"/>
    </source>
</evidence>
<accession>A0A5Q0L6E2</accession>
<organism evidence="3 4">
    <name type="scientific">Streptomyces fagopyri</name>
    <dbReference type="NCBI Taxonomy" id="2662397"/>
    <lineage>
        <taxon>Bacteria</taxon>
        <taxon>Bacillati</taxon>
        <taxon>Actinomycetota</taxon>
        <taxon>Actinomycetes</taxon>
        <taxon>Kitasatosporales</taxon>
        <taxon>Streptomycetaceae</taxon>
        <taxon>Streptomyces</taxon>
    </lineage>
</organism>
<evidence type="ECO:0000313" key="4">
    <source>
        <dbReference type="Proteomes" id="UP000326179"/>
    </source>
</evidence>
<dbReference type="InterPro" id="IPR050490">
    <property type="entry name" value="Bact_solute-bd_prot1"/>
</dbReference>
<gene>
    <name evidence="3" type="ORF">GFH48_01600</name>
</gene>
<dbReference type="InterPro" id="IPR006059">
    <property type="entry name" value="SBP"/>
</dbReference>
<protein>
    <submittedName>
        <fullName evidence="3">Extracellular solute-binding protein</fullName>
    </submittedName>
</protein>
<comment type="similarity">
    <text evidence="1">Belongs to the bacterial solute-binding protein 1 family.</text>
</comment>
<dbReference type="Proteomes" id="UP000326179">
    <property type="component" value="Chromosome"/>
</dbReference>
<sequence length="441" mass="45777">MRRSRPISIAVGAPSAGRGGRVSSRTAKASLAAGLALSVCALAGCSSSSGPAAGGGGARTGNIRVLANITPVLTKAYYQGLVAPFVKSHPGVTVTIESPSGTNVQSTLQQELVSGSAPDIVASTLDPVVAQQMIAFPDSSWVTSTPLSDSNKVDGKIWQVATGQQNQSLVYYNQTAFQKAGITTPPKSLAEFTADLAKLKGAGYVGLQTAGEWVTGAQFSMMANPGLLGDDPGWYAERNKKKVTFEQSAYNTYLKAYEGWIKTGAVPKNSLGEKYQTSIDTFLAGKSGMFVMGSWLNASVNSAKNLSFKVGVFPTPTADGSTPKQMSGQAQPYSILKSSKHQGLALDLVKYLVTDKSAVTASLKSEGNFRAGYSYPGTELDAAVGKIVDTAPGTVNGTAGPGVNAGFGNELNTVVQSLYTGESADKAVAKLDSWWNANAGQ</sequence>
<keyword evidence="4" id="KW-1185">Reference proteome</keyword>
<dbReference type="AlphaFoldDB" id="A0A5Q0L6E2"/>
<dbReference type="KEGG" id="sfy:GFH48_01600"/>
<name>A0A5Q0L6E2_9ACTN</name>
<dbReference type="Pfam" id="PF01547">
    <property type="entry name" value="SBP_bac_1"/>
    <property type="match status" value="1"/>
</dbReference>
<evidence type="ECO:0000256" key="2">
    <source>
        <dbReference type="ARBA" id="ARBA00022448"/>
    </source>
</evidence>
<evidence type="ECO:0000313" key="3">
    <source>
        <dbReference type="EMBL" id="QFZ72127.1"/>
    </source>
</evidence>
<dbReference type="EMBL" id="CP045643">
    <property type="protein sequence ID" value="QFZ72127.1"/>
    <property type="molecule type" value="Genomic_DNA"/>
</dbReference>
<dbReference type="Gene3D" id="3.40.190.10">
    <property type="entry name" value="Periplasmic binding protein-like II"/>
    <property type="match status" value="2"/>
</dbReference>
<dbReference type="SUPFAM" id="SSF53850">
    <property type="entry name" value="Periplasmic binding protein-like II"/>
    <property type="match status" value="1"/>
</dbReference>
<proteinExistence type="inferred from homology"/>
<keyword evidence="2" id="KW-0813">Transport</keyword>
<dbReference type="PANTHER" id="PTHR43649">
    <property type="entry name" value="ARABINOSE-BINDING PROTEIN-RELATED"/>
    <property type="match status" value="1"/>
</dbReference>
<reference evidence="3 4" key="1">
    <citation type="submission" date="2019-10" db="EMBL/GenBank/DDBJ databases">
        <title>A novel species.</title>
        <authorList>
            <person name="Gao J."/>
        </authorList>
    </citation>
    <scope>NUCLEOTIDE SEQUENCE [LARGE SCALE GENOMIC DNA]</scope>
    <source>
        <strain evidence="3 4">QMT-28</strain>
    </source>
</reference>
<dbReference type="PANTHER" id="PTHR43649:SF29">
    <property type="entry name" value="OSMOPROTECTIVE COMPOUNDS-BINDING PROTEIN GGTB"/>
    <property type="match status" value="1"/>
</dbReference>